<dbReference type="AlphaFoldDB" id="I4C7G4"/>
<dbReference type="Proteomes" id="UP000006055">
    <property type="component" value="Chromosome"/>
</dbReference>
<sequence>MLYFYRLQNSVHTDLHSKRKSGKHFLQMDYVLSLVERQSETLVMAIPGRADQGQCGSGRGIPCGCPIATGLRAGHPEGQARDLPLQRLRPQCQDHVITVDKTDAFNSELS</sequence>
<keyword evidence="2" id="KW-1185">Reference proteome</keyword>
<evidence type="ECO:0000313" key="1">
    <source>
        <dbReference type="EMBL" id="AFM25505.1"/>
    </source>
</evidence>
<protein>
    <submittedName>
        <fullName evidence="1">Uncharacterized protein</fullName>
    </submittedName>
</protein>
<gene>
    <name evidence="1" type="ordered locus">Desti_2835</name>
</gene>
<name>I4C7G4_DESTA</name>
<evidence type="ECO:0000313" key="2">
    <source>
        <dbReference type="Proteomes" id="UP000006055"/>
    </source>
</evidence>
<accession>I4C7G4</accession>
<dbReference type="HOGENOM" id="CLU_2166924_0_0_7"/>
<reference evidence="2" key="1">
    <citation type="submission" date="2012-06" db="EMBL/GenBank/DDBJ databases">
        <title>Complete sequence of chromosome of Desulfomonile tiedjei DSM 6799.</title>
        <authorList>
            <person name="Lucas S."/>
            <person name="Copeland A."/>
            <person name="Lapidus A."/>
            <person name="Glavina del Rio T."/>
            <person name="Dalin E."/>
            <person name="Tice H."/>
            <person name="Bruce D."/>
            <person name="Goodwin L."/>
            <person name="Pitluck S."/>
            <person name="Peters L."/>
            <person name="Ovchinnikova G."/>
            <person name="Zeytun A."/>
            <person name="Lu M."/>
            <person name="Kyrpides N."/>
            <person name="Mavromatis K."/>
            <person name="Ivanova N."/>
            <person name="Brettin T."/>
            <person name="Detter J.C."/>
            <person name="Han C."/>
            <person name="Larimer F."/>
            <person name="Land M."/>
            <person name="Hauser L."/>
            <person name="Markowitz V."/>
            <person name="Cheng J.-F."/>
            <person name="Hugenholtz P."/>
            <person name="Woyke T."/>
            <person name="Wu D."/>
            <person name="Spring S."/>
            <person name="Schroeder M."/>
            <person name="Brambilla E."/>
            <person name="Klenk H.-P."/>
            <person name="Eisen J.A."/>
        </authorList>
    </citation>
    <scope>NUCLEOTIDE SEQUENCE [LARGE SCALE GENOMIC DNA]</scope>
    <source>
        <strain evidence="2">ATCC 49306 / DSM 6799 / DCB-1</strain>
    </source>
</reference>
<organism evidence="1 2">
    <name type="scientific">Desulfomonile tiedjei (strain ATCC 49306 / DSM 6799 / DCB-1)</name>
    <dbReference type="NCBI Taxonomy" id="706587"/>
    <lineage>
        <taxon>Bacteria</taxon>
        <taxon>Pseudomonadati</taxon>
        <taxon>Thermodesulfobacteriota</taxon>
        <taxon>Desulfomonilia</taxon>
        <taxon>Desulfomonilales</taxon>
        <taxon>Desulfomonilaceae</taxon>
        <taxon>Desulfomonile</taxon>
    </lineage>
</organism>
<proteinExistence type="predicted"/>
<dbReference type="STRING" id="706587.Desti_2835"/>
<dbReference type="EMBL" id="CP003360">
    <property type="protein sequence ID" value="AFM25505.1"/>
    <property type="molecule type" value="Genomic_DNA"/>
</dbReference>
<dbReference type="KEGG" id="dti:Desti_2835"/>